<feature type="transmembrane region" description="Helical" evidence="1">
    <location>
        <begin position="6"/>
        <end position="24"/>
    </location>
</feature>
<dbReference type="Pfam" id="PF04400">
    <property type="entry name" value="NqrM"/>
    <property type="match status" value="1"/>
</dbReference>
<dbReference type="PANTHER" id="PTHR40691">
    <property type="entry name" value="(NA+)-NQR MATURATION NQRM"/>
    <property type="match status" value="1"/>
</dbReference>
<sequence>MEIFIISFLIILLAVTGMAIGVLIGDTKRRIKGSCGGLANIPGMEGECCGACKKDPMPENTEHP</sequence>
<evidence type="ECO:0000313" key="3">
    <source>
        <dbReference type="EMBL" id="VFK57769.1"/>
    </source>
</evidence>
<dbReference type="InterPro" id="IPR007495">
    <property type="entry name" value="NqrM"/>
</dbReference>
<organism evidence="2">
    <name type="scientific">Candidatus Kentrum sp. TUN</name>
    <dbReference type="NCBI Taxonomy" id="2126343"/>
    <lineage>
        <taxon>Bacteria</taxon>
        <taxon>Pseudomonadati</taxon>
        <taxon>Pseudomonadota</taxon>
        <taxon>Gammaproteobacteria</taxon>
        <taxon>Candidatus Kentrum</taxon>
    </lineage>
</organism>
<dbReference type="EMBL" id="CAADFX010000069">
    <property type="protein sequence ID" value="VFK57769.1"/>
    <property type="molecule type" value="Genomic_DNA"/>
</dbReference>
<dbReference type="EMBL" id="CAADFV010000068">
    <property type="protein sequence ID" value="VFK61554.1"/>
    <property type="molecule type" value="Genomic_DNA"/>
</dbReference>
<keyword evidence="1" id="KW-0472">Membrane</keyword>
<protein>
    <recommendedName>
        <fullName evidence="5">(Na+)-NQR maturation NqrM</fullName>
    </recommendedName>
</protein>
<evidence type="ECO:0000256" key="1">
    <source>
        <dbReference type="SAM" id="Phobius"/>
    </source>
</evidence>
<proteinExistence type="predicted"/>
<evidence type="ECO:0000313" key="2">
    <source>
        <dbReference type="EMBL" id="VFK53749.1"/>
    </source>
</evidence>
<name>A0A450ZIZ8_9GAMM</name>
<keyword evidence="1" id="KW-0812">Transmembrane</keyword>
<dbReference type="AlphaFoldDB" id="A0A450ZIZ8"/>
<dbReference type="PANTHER" id="PTHR40691:SF3">
    <property type="entry name" value="(NA+)-NQR MATURATION NQRM"/>
    <property type="match status" value="1"/>
</dbReference>
<dbReference type="EMBL" id="CAADFY010000028">
    <property type="protein sequence ID" value="VFK53749.1"/>
    <property type="molecule type" value="Genomic_DNA"/>
</dbReference>
<gene>
    <name evidence="3" type="ORF">BECKTUN1418D_GA0071000_106910</name>
    <name evidence="4" type="ORF">BECKTUN1418E_GA0071001_10685</name>
    <name evidence="2" type="ORF">BECKTUN1418F_GA0071002_10289</name>
</gene>
<evidence type="ECO:0000313" key="4">
    <source>
        <dbReference type="EMBL" id="VFK61554.1"/>
    </source>
</evidence>
<reference evidence="2" key="1">
    <citation type="submission" date="2019-02" db="EMBL/GenBank/DDBJ databases">
        <authorList>
            <person name="Gruber-Vodicka R. H."/>
            <person name="Seah K. B. B."/>
        </authorList>
    </citation>
    <scope>NUCLEOTIDE SEQUENCE</scope>
    <source>
        <strain evidence="3">BECK_BY1</strain>
        <strain evidence="4">BECK_BY2</strain>
        <strain evidence="2">BECK_BY3</strain>
    </source>
</reference>
<accession>A0A450ZIZ8</accession>
<evidence type="ECO:0008006" key="5">
    <source>
        <dbReference type="Google" id="ProtNLM"/>
    </source>
</evidence>
<keyword evidence="1" id="KW-1133">Transmembrane helix</keyword>